<organism evidence="3 4">
    <name type="scientific">Limisphaera ngatamarikiensis</name>
    <dbReference type="NCBI Taxonomy" id="1324935"/>
    <lineage>
        <taxon>Bacteria</taxon>
        <taxon>Pseudomonadati</taxon>
        <taxon>Verrucomicrobiota</taxon>
        <taxon>Verrucomicrobiia</taxon>
        <taxon>Limisphaerales</taxon>
        <taxon>Limisphaeraceae</taxon>
        <taxon>Limisphaera</taxon>
    </lineage>
</organism>
<gene>
    <name evidence="3" type="ORF">G4L39_04020</name>
</gene>
<evidence type="ECO:0000259" key="1">
    <source>
        <dbReference type="Pfam" id="PF08421"/>
    </source>
</evidence>
<dbReference type="PANTHER" id="PTHR43861">
    <property type="entry name" value="TRANS-ACONITATE 2-METHYLTRANSFERASE-RELATED"/>
    <property type="match status" value="1"/>
</dbReference>
<feature type="domain" description="C-methyltransferase" evidence="2">
    <location>
        <begin position="244"/>
        <end position="401"/>
    </location>
</feature>
<keyword evidence="3" id="KW-0489">Methyltransferase</keyword>
<keyword evidence="4" id="KW-1185">Reference proteome</keyword>
<dbReference type="SUPFAM" id="SSF53335">
    <property type="entry name" value="S-adenosyl-L-methionine-dependent methyltransferases"/>
    <property type="match status" value="1"/>
</dbReference>
<evidence type="ECO:0000313" key="4">
    <source>
        <dbReference type="Proteomes" id="UP000477311"/>
    </source>
</evidence>
<dbReference type="AlphaFoldDB" id="A0A6M1RM93"/>
<dbReference type="Gene3D" id="3.40.50.720">
    <property type="entry name" value="NAD(P)-binding Rossmann-like Domain"/>
    <property type="match status" value="1"/>
</dbReference>
<dbReference type="Gene3D" id="3.40.50.150">
    <property type="entry name" value="Vaccinia Virus protein VP39"/>
    <property type="match status" value="1"/>
</dbReference>
<dbReference type="Pfam" id="PF13489">
    <property type="entry name" value="Methyltransf_23"/>
    <property type="match status" value="1"/>
</dbReference>
<dbReference type="Gene3D" id="6.10.250.3100">
    <property type="match status" value="1"/>
</dbReference>
<feature type="domain" description="Methyltransferase putative zinc binding" evidence="1">
    <location>
        <begin position="4"/>
        <end position="65"/>
    </location>
</feature>
<dbReference type="InterPro" id="IPR013630">
    <property type="entry name" value="Methyltransf_Zn-bd_dom_put"/>
</dbReference>
<evidence type="ECO:0000259" key="2">
    <source>
        <dbReference type="Pfam" id="PF08484"/>
    </source>
</evidence>
<dbReference type="Pfam" id="PF08421">
    <property type="entry name" value="Methyltransf_13"/>
    <property type="match status" value="1"/>
</dbReference>
<evidence type="ECO:0000313" key="3">
    <source>
        <dbReference type="EMBL" id="NGO38567.1"/>
    </source>
</evidence>
<proteinExistence type="predicted"/>
<dbReference type="InterPro" id="IPR013691">
    <property type="entry name" value="MeTrfase_14"/>
</dbReference>
<dbReference type="InterPro" id="IPR038576">
    <property type="entry name" value="Methyltransf_Zn-bd_dom_put_sf"/>
</dbReference>
<sequence>MSACRSCGHPELTRVLDLGLQPLANNYPRPEDLQKPEPRFPLCLAVCPRCWLMQITDLVPPVTLFSEYLYFSSFSDAMLRHARQAAERYIREFNLGPHSFVIEIASNDGYLLQNFVAARVPCLGIEPATNIARVAREKGIPTLEAFFGLALAQQLASEGRTADLVLGNNVFAHAPDTNDFVAGLAAILRPRGRVILEFPYGVDFLERTEFDTIYHEHVFYFTLTPLIPLFQRHGLEIFHVERIPIHGGSLRLFAGRRGEHPVHDSVPALLAEEQKHGIQTPNPYRHFAHRVTQLRDELRRLLHQLKSRGHRLAAYGAAAKGTTLLNYYGIGTDLLDFVADRSPYKQGRLMPGVHLPIRPPEALLEEHPDYTLLLAWNFADEILAQQEPYRKAGGRFILPIPQVRVL</sequence>
<protein>
    <submittedName>
        <fullName evidence="3">Class I SAM-dependent methyltransferase</fullName>
    </submittedName>
</protein>
<dbReference type="RefSeq" id="WP_165106116.1">
    <property type="nucleotide sequence ID" value="NZ_JAAKYA010000023.1"/>
</dbReference>
<dbReference type="InterPro" id="IPR029063">
    <property type="entry name" value="SAM-dependent_MTases_sf"/>
</dbReference>
<reference evidence="3 4" key="1">
    <citation type="submission" date="2020-02" db="EMBL/GenBank/DDBJ databases">
        <title>Draft genome sequence of Limisphaera ngatamarikiensis NGM72.4T, a thermophilic Verrucomicrobia grouped in subdivision 3.</title>
        <authorList>
            <person name="Carere C.R."/>
            <person name="Steen J."/>
            <person name="Hugenholtz P."/>
            <person name="Stott M.B."/>
        </authorList>
    </citation>
    <scope>NUCLEOTIDE SEQUENCE [LARGE SCALE GENOMIC DNA]</scope>
    <source>
        <strain evidence="3 4">NGM72.4</strain>
    </source>
</reference>
<dbReference type="Proteomes" id="UP000477311">
    <property type="component" value="Unassembled WGS sequence"/>
</dbReference>
<dbReference type="Gene3D" id="6.20.50.110">
    <property type="entry name" value="Methyltransferase, zinc-binding domain"/>
    <property type="match status" value="1"/>
</dbReference>
<dbReference type="GO" id="GO:0008168">
    <property type="term" value="F:methyltransferase activity"/>
    <property type="evidence" value="ECO:0007669"/>
    <property type="project" value="UniProtKB-KW"/>
</dbReference>
<accession>A0A6M1RM93</accession>
<dbReference type="EMBL" id="JAAKYA010000023">
    <property type="protein sequence ID" value="NGO38567.1"/>
    <property type="molecule type" value="Genomic_DNA"/>
</dbReference>
<dbReference type="Pfam" id="PF08484">
    <property type="entry name" value="Methyltransf_14"/>
    <property type="match status" value="1"/>
</dbReference>
<dbReference type="PANTHER" id="PTHR43861:SF5">
    <property type="entry name" value="BLL5978 PROTEIN"/>
    <property type="match status" value="1"/>
</dbReference>
<name>A0A6M1RM93_9BACT</name>
<comment type="caution">
    <text evidence="3">The sequence shown here is derived from an EMBL/GenBank/DDBJ whole genome shotgun (WGS) entry which is preliminary data.</text>
</comment>
<dbReference type="GO" id="GO:0032259">
    <property type="term" value="P:methylation"/>
    <property type="evidence" value="ECO:0007669"/>
    <property type="project" value="UniProtKB-KW"/>
</dbReference>
<keyword evidence="3" id="KW-0808">Transferase</keyword>